<gene>
    <name evidence="5" type="ORF">TTHERM_000365561</name>
</gene>
<comment type="subcellular location">
    <subcellularLocation>
        <location evidence="1">Cytoplasm</location>
        <location evidence="1">Cytoskeleton</location>
    </subcellularLocation>
</comment>
<accession>W7XKI6</accession>
<keyword evidence="5" id="KW-0808">Transferase</keyword>
<dbReference type="EMBL" id="GG662855">
    <property type="protein sequence ID" value="EWS76561.1"/>
    <property type="molecule type" value="Genomic_DNA"/>
</dbReference>
<dbReference type="GeneID" id="24438629"/>
<dbReference type="InParanoid" id="W7XKI6"/>
<dbReference type="InterPro" id="IPR011009">
    <property type="entry name" value="Kinase-like_dom_sf"/>
</dbReference>
<dbReference type="Gene3D" id="3.80.10.10">
    <property type="entry name" value="Ribonuclease Inhibitor"/>
    <property type="match status" value="3"/>
</dbReference>
<dbReference type="GO" id="GO:0004672">
    <property type="term" value="F:protein kinase activity"/>
    <property type="evidence" value="ECO:0007669"/>
    <property type="project" value="InterPro"/>
</dbReference>
<organism evidence="5 6">
    <name type="scientific">Tetrahymena thermophila (strain SB210)</name>
    <dbReference type="NCBI Taxonomy" id="312017"/>
    <lineage>
        <taxon>Eukaryota</taxon>
        <taxon>Sar</taxon>
        <taxon>Alveolata</taxon>
        <taxon>Ciliophora</taxon>
        <taxon>Intramacronucleata</taxon>
        <taxon>Oligohymenophorea</taxon>
        <taxon>Hymenostomatida</taxon>
        <taxon>Tetrahymenina</taxon>
        <taxon>Tetrahymenidae</taxon>
        <taxon>Tetrahymena</taxon>
    </lineage>
</organism>
<dbReference type="GO" id="GO:0005856">
    <property type="term" value="C:cytoskeleton"/>
    <property type="evidence" value="ECO:0007669"/>
    <property type="project" value="UniProtKB-SubCell"/>
</dbReference>
<dbReference type="SUPFAM" id="SSF56112">
    <property type="entry name" value="Protein kinase-like (PK-like)"/>
    <property type="match status" value="1"/>
</dbReference>
<proteinExistence type="predicted"/>
<dbReference type="Gene3D" id="1.10.510.10">
    <property type="entry name" value="Transferase(Phosphotransferase) domain 1"/>
    <property type="match status" value="1"/>
</dbReference>
<evidence type="ECO:0000256" key="2">
    <source>
        <dbReference type="ARBA" id="ARBA00022490"/>
    </source>
</evidence>
<protein>
    <submittedName>
        <fullName evidence="5">Kinase domain protein</fullName>
    </submittedName>
</protein>
<sequence length="997" mass="115390">MYQVKAQELLNYYNKIQLIHKQTIDEFLRYNQYVYVKDIINNRFSLVVQAQSLIDQNIVAIEILYNNQIKKINHKKLEKCVKILENLADEKYILQFIQSIQDLEYGNVAIVTQNYEKNLASILENNNLTMSQIYALTYQLLKGILLFQEKGIVIKDIQPQNILYSSSKNQFLLTYHRFSKFIENSKKEHQKRNLKYLSPQVIDKIKPYNTSDDVYSVGVIILEALLQRKIQGMEYIKLKSQSLIEVIPDIQSQKNHEFVTNILCRMLDPDRNKRYQPLILLQQLNKLKVDEKQLKFLNLEVTIQCKQEVKQEFQQIEESEQQEIIEEEEDPKLKGQIKQEGEGENLLQAYTRLVKSHKQDNQIIDQGQPLQAKSSQINQKKENKVLQKCENRIVSSESDMKSDITEDQIEFESNKKEIKINNIKDINKAEQYEIINFDFRYDRIFGQGAQFLGLALQRCQKMTYLNLNFDGSYNLKDYNKKDLFLSQSQINKIKQMEDEGIIFIMQTLQKCTNLKSLNLNLSNNDISVKSAQNIANYLNQSQNILFLSLNISFNYLREGVSYIAQALAKNQNLISLNLNLRFTSMEQKDLDNIAESIGKLEKLNFLDLNLSQNFTEKINLNKLGKSLQQCKNLANFSINLDFNFVSIEAIQQILMGIENCSSLDSFSLYLQSIHNQQHYLAYYQSKVSQFVQCLCLGLQKLASISTLLIDLSCNTLQIDQIKLIADSLKKCQNIKSLNLQLRENWVDVEGLKYIGISLEESQNINELELNLENNNLGQKGFNDFTLSLSKCINYEFLDINLSQNNIGIDQAELFGQSISKLQNLKHLSLNLESNKIGKEGIKSIAQGIQACINITYLSLNLSKTNMKLSSVHVLAFCLKKCSKIYDLSLNLSRNKLQNQAAKSIGAIFSQCLSIKKASLHLEGNTFDNLGLNDISVHFQSCKQLHYLNLSLKYKNQQFNQFKLNKLSVDNQINEVEKQNLEEILLQKCQKLKELIIF</sequence>
<dbReference type="Proteomes" id="UP000009168">
    <property type="component" value="Unassembled WGS sequence"/>
</dbReference>
<dbReference type="RefSeq" id="XP_012650933.1">
    <property type="nucleotide sequence ID" value="XM_012795479.1"/>
</dbReference>
<dbReference type="InterPro" id="IPR032675">
    <property type="entry name" value="LRR_dom_sf"/>
</dbReference>
<dbReference type="KEGG" id="tet:TTHERM_000365561"/>
<evidence type="ECO:0000256" key="1">
    <source>
        <dbReference type="ARBA" id="ARBA00004245"/>
    </source>
</evidence>
<evidence type="ECO:0000259" key="4">
    <source>
        <dbReference type="PROSITE" id="PS50011"/>
    </source>
</evidence>
<evidence type="ECO:0000256" key="3">
    <source>
        <dbReference type="ARBA" id="ARBA00023212"/>
    </source>
</evidence>
<dbReference type="Pfam" id="PF00069">
    <property type="entry name" value="Pkinase"/>
    <property type="match status" value="1"/>
</dbReference>
<name>W7XKI6_TETTS</name>
<evidence type="ECO:0000313" key="5">
    <source>
        <dbReference type="EMBL" id="EWS76561.1"/>
    </source>
</evidence>
<dbReference type="InterPro" id="IPR000719">
    <property type="entry name" value="Prot_kinase_dom"/>
</dbReference>
<reference evidence="6" key="1">
    <citation type="journal article" date="2006" name="PLoS Biol.">
        <title>Macronuclear genome sequence of the ciliate Tetrahymena thermophila, a model eukaryote.</title>
        <authorList>
            <person name="Eisen J.A."/>
            <person name="Coyne R.S."/>
            <person name="Wu M."/>
            <person name="Wu D."/>
            <person name="Thiagarajan M."/>
            <person name="Wortman J.R."/>
            <person name="Badger J.H."/>
            <person name="Ren Q."/>
            <person name="Amedeo P."/>
            <person name="Jones K.M."/>
            <person name="Tallon L.J."/>
            <person name="Delcher A.L."/>
            <person name="Salzberg S.L."/>
            <person name="Silva J.C."/>
            <person name="Haas B.J."/>
            <person name="Majoros W.H."/>
            <person name="Farzad M."/>
            <person name="Carlton J.M."/>
            <person name="Smith R.K. Jr."/>
            <person name="Garg J."/>
            <person name="Pearlman R.E."/>
            <person name="Karrer K.M."/>
            <person name="Sun L."/>
            <person name="Manning G."/>
            <person name="Elde N.C."/>
            <person name="Turkewitz A.P."/>
            <person name="Asai D.J."/>
            <person name="Wilkes D.E."/>
            <person name="Wang Y."/>
            <person name="Cai H."/>
            <person name="Collins K."/>
            <person name="Stewart B.A."/>
            <person name="Lee S.R."/>
            <person name="Wilamowska K."/>
            <person name="Weinberg Z."/>
            <person name="Ruzzo W.L."/>
            <person name="Wloga D."/>
            <person name="Gaertig J."/>
            <person name="Frankel J."/>
            <person name="Tsao C.-C."/>
            <person name="Gorovsky M.A."/>
            <person name="Keeling P.J."/>
            <person name="Waller R.F."/>
            <person name="Patron N.J."/>
            <person name="Cherry J.M."/>
            <person name="Stover N.A."/>
            <person name="Krieger C.J."/>
            <person name="del Toro C."/>
            <person name="Ryder H.F."/>
            <person name="Williamson S.C."/>
            <person name="Barbeau R.A."/>
            <person name="Hamilton E.P."/>
            <person name="Orias E."/>
        </authorList>
    </citation>
    <scope>NUCLEOTIDE SEQUENCE [LARGE SCALE GENOMIC DNA]</scope>
    <source>
        <strain evidence="6">SB210</strain>
    </source>
</reference>
<evidence type="ECO:0000313" key="6">
    <source>
        <dbReference type="Proteomes" id="UP000009168"/>
    </source>
</evidence>
<keyword evidence="5" id="KW-0418">Kinase</keyword>
<feature type="domain" description="Protein kinase" evidence="4">
    <location>
        <begin position="33"/>
        <end position="297"/>
    </location>
</feature>
<keyword evidence="6" id="KW-1185">Reference proteome</keyword>
<dbReference type="PANTHER" id="PTHR24107:SF2">
    <property type="entry name" value="NLR FAMILY CARD DOMAIN CONTAINING 3"/>
    <property type="match status" value="1"/>
</dbReference>
<dbReference type="PANTHER" id="PTHR24107">
    <property type="entry name" value="YNEIN REGULATORY COMPLEX SUBUNIT 5"/>
    <property type="match status" value="1"/>
</dbReference>
<dbReference type="SUPFAM" id="SSF52047">
    <property type="entry name" value="RNI-like"/>
    <property type="match status" value="2"/>
</dbReference>
<dbReference type="SMART" id="SM00368">
    <property type="entry name" value="LRR_RI"/>
    <property type="match status" value="5"/>
</dbReference>
<keyword evidence="3" id="KW-0206">Cytoskeleton</keyword>
<dbReference type="InterPro" id="IPR052410">
    <property type="entry name" value="DRC5"/>
</dbReference>
<dbReference type="GO" id="GO:0005524">
    <property type="term" value="F:ATP binding"/>
    <property type="evidence" value="ECO:0007669"/>
    <property type="project" value="InterPro"/>
</dbReference>
<keyword evidence="2" id="KW-0963">Cytoplasm</keyword>
<dbReference type="AlphaFoldDB" id="W7XKI6"/>
<dbReference type="SMART" id="SM00220">
    <property type="entry name" value="S_TKc"/>
    <property type="match status" value="1"/>
</dbReference>
<dbReference type="PROSITE" id="PS50011">
    <property type="entry name" value="PROTEIN_KINASE_DOM"/>
    <property type="match status" value="1"/>
</dbReference>